<evidence type="ECO:0000313" key="2">
    <source>
        <dbReference type="Proteomes" id="UP000326857"/>
    </source>
</evidence>
<reference evidence="1 2" key="1">
    <citation type="submission" date="2019-09" db="EMBL/GenBank/DDBJ databases">
        <authorList>
            <person name="Dittami M. S."/>
        </authorList>
    </citation>
    <scope>NUCLEOTIDE SEQUENCE [LARGE SCALE GENOMIC DNA]</scope>
    <source>
        <strain evidence="1">SPHINGO391</strain>
    </source>
</reference>
<protein>
    <submittedName>
        <fullName evidence="1">Uncharacterized protein</fullName>
    </submittedName>
</protein>
<dbReference type="EMBL" id="CABVLI010000014">
    <property type="protein sequence ID" value="VVS97868.1"/>
    <property type="molecule type" value="Genomic_DNA"/>
</dbReference>
<name>A0A5E7XZT2_9SPHN</name>
<dbReference type="Proteomes" id="UP000326857">
    <property type="component" value="Unassembled WGS sequence"/>
</dbReference>
<dbReference type="RefSeq" id="WP_151989694.1">
    <property type="nucleotide sequence ID" value="NZ_LR701514.1"/>
</dbReference>
<evidence type="ECO:0000313" key="1">
    <source>
        <dbReference type="EMBL" id="VVS97868.1"/>
    </source>
</evidence>
<dbReference type="AlphaFoldDB" id="A0A5E7XZT2"/>
<organism evidence="1 2">
    <name type="scientific">Sphingomonas aurantiaca</name>
    <dbReference type="NCBI Taxonomy" id="185949"/>
    <lineage>
        <taxon>Bacteria</taxon>
        <taxon>Pseudomonadati</taxon>
        <taxon>Pseudomonadota</taxon>
        <taxon>Alphaproteobacteria</taxon>
        <taxon>Sphingomonadales</taxon>
        <taxon>Sphingomonadaceae</taxon>
        <taxon>Sphingomonas</taxon>
    </lineage>
</organism>
<sequence length="806" mass="90141">MRLNVRLRPTRFGFLVSPGDIATLRQVFETNTCLWGGKYNPVIPVFKRRPPWWDRGTHSGDTPDQIVNGYLNYFEPDVLIETRPGLADGLGFHSDRVITLDALCGRTNTQSVHAEREYGLRMGCVYRELHESTFQFSRRDPQRIVRIEAAAPEHAAMAACVFGGFSNTDFGAHLQRVFDKVFAPDVLTLDADSSSSILESNWMNPLHVTHEGLRIRYGHHGDPRVFVFDGTKPGDLIDFWNLRAGVAPVVPVPIQFAEQLAPFVRRFISSNHRPLPGNQNGVMIRPVTMFGRSMTKDTVGELLHDHFRVDPPGTNTIQTWYPSIWRSSPDIVVSPTRPEVTAKESSHSVVAQGDRPMIEFDGLEPDFVGLPFGQARWANAVTFPFGGTEEPFATIYPDDFRDPKVPAFTGGRGGVLSTGEGFVVLAVHGTSKHFWSLEDGAAAIRRWLATRGIKSSLSGSGRATQQLIQTLGGFRGMSALASERIVHLLNEISRRPTNRSMEHNQFRNRINLATRDSIWNTNAFQTLVDRNAVEIGLEVRCDKCGSWSWYALGELGMLLKCQLCLRTFGFPSVNPADAKHAYWAYRLIGAFAQPNYAQGGYAAALSMRLFAELLGDVGDNRLTWCAGQELNFENGHSLEADFILWFRRAGTYGTQQTTHLVFGEAKSFGRDTFTVQDVARMQELALKFPGAAIAFATMRSASDLTAEEIGRLKVLAEWGRRQGSKRGRSRTPIVVLTGTELFAEFSLRDTWKKAGGRHAELVSPAYVRTDNLLDLADMTQQLYLGMEPYDTQILRRIDRVALRRKP</sequence>
<gene>
    <name evidence="1" type="ORF">SPHINGO391_210005</name>
</gene>
<proteinExistence type="predicted"/>
<accession>A0A5E7XZT2</accession>